<evidence type="ECO:0000256" key="1">
    <source>
        <dbReference type="SAM" id="Phobius"/>
    </source>
</evidence>
<protein>
    <submittedName>
        <fullName evidence="2">Uncharacterized protein</fullName>
    </submittedName>
</protein>
<keyword evidence="1" id="KW-1133">Transmembrane helix</keyword>
<accession>A0A382M4E1</accession>
<keyword evidence="1" id="KW-0812">Transmembrane</keyword>
<proteinExistence type="predicted"/>
<dbReference type="EMBL" id="UINC01090355">
    <property type="protein sequence ID" value="SVC42222.1"/>
    <property type="molecule type" value="Genomic_DNA"/>
</dbReference>
<organism evidence="2">
    <name type="scientific">marine metagenome</name>
    <dbReference type="NCBI Taxonomy" id="408172"/>
    <lineage>
        <taxon>unclassified sequences</taxon>
        <taxon>metagenomes</taxon>
        <taxon>ecological metagenomes</taxon>
    </lineage>
</organism>
<feature type="transmembrane region" description="Helical" evidence="1">
    <location>
        <begin position="35"/>
        <end position="56"/>
    </location>
</feature>
<dbReference type="AlphaFoldDB" id="A0A382M4E1"/>
<sequence>MIIRILFALFLAAAALFCVFGFVATFEPMPAQAQWIWRVIYGLIFVGNIAGLAHLIRGIPYR</sequence>
<evidence type="ECO:0000313" key="2">
    <source>
        <dbReference type="EMBL" id="SVC42222.1"/>
    </source>
</evidence>
<reference evidence="2" key="1">
    <citation type="submission" date="2018-05" db="EMBL/GenBank/DDBJ databases">
        <authorList>
            <person name="Lanie J.A."/>
            <person name="Ng W.-L."/>
            <person name="Kazmierczak K.M."/>
            <person name="Andrzejewski T.M."/>
            <person name="Davidsen T.M."/>
            <person name="Wayne K.J."/>
            <person name="Tettelin H."/>
            <person name="Glass J.I."/>
            <person name="Rusch D."/>
            <person name="Podicherti R."/>
            <person name="Tsui H.-C.T."/>
            <person name="Winkler M.E."/>
        </authorList>
    </citation>
    <scope>NUCLEOTIDE SEQUENCE</scope>
</reference>
<gene>
    <name evidence="2" type="ORF">METZ01_LOCUS295076</name>
</gene>
<keyword evidence="1" id="KW-0472">Membrane</keyword>
<name>A0A382M4E1_9ZZZZ</name>